<dbReference type="Pfam" id="PF00441">
    <property type="entry name" value="Acyl-CoA_dh_1"/>
    <property type="match status" value="1"/>
</dbReference>
<dbReference type="Pfam" id="PF02771">
    <property type="entry name" value="Acyl-CoA_dh_N"/>
    <property type="match status" value="1"/>
</dbReference>
<dbReference type="InterPro" id="IPR036250">
    <property type="entry name" value="AcylCo_DH-like_C"/>
</dbReference>
<proteinExistence type="inferred from homology"/>
<evidence type="ECO:0000256" key="1">
    <source>
        <dbReference type="ARBA" id="ARBA00001974"/>
    </source>
</evidence>
<dbReference type="InterPro" id="IPR009100">
    <property type="entry name" value="AcylCoA_DH/oxidase_NM_dom_sf"/>
</dbReference>
<dbReference type="EMBL" id="BAAAFZ010000008">
    <property type="protein sequence ID" value="GAA0570911.1"/>
    <property type="molecule type" value="Genomic_DNA"/>
</dbReference>
<keyword evidence="5" id="KW-0560">Oxidoreductase</keyword>
<dbReference type="PANTHER" id="PTHR43884:SF20">
    <property type="entry name" value="ACYL-COA DEHYDROGENASE FADE28"/>
    <property type="match status" value="1"/>
</dbReference>
<protein>
    <submittedName>
        <fullName evidence="8">Acyl-CoA dehydrogenase family protein</fullName>
    </submittedName>
</protein>
<evidence type="ECO:0000256" key="3">
    <source>
        <dbReference type="ARBA" id="ARBA00022630"/>
    </source>
</evidence>
<evidence type="ECO:0000313" key="9">
    <source>
        <dbReference type="Proteomes" id="UP001501588"/>
    </source>
</evidence>
<name>A0ABP3PRY2_9PROT</name>
<comment type="cofactor">
    <cofactor evidence="1">
        <name>FAD</name>
        <dbReference type="ChEBI" id="CHEBI:57692"/>
    </cofactor>
</comment>
<evidence type="ECO:0000313" key="8">
    <source>
        <dbReference type="EMBL" id="GAA0570911.1"/>
    </source>
</evidence>
<dbReference type="Proteomes" id="UP001501588">
    <property type="component" value="Unassembled WGS sequence"/>
</dbReference>
<evidence type="ECO:0000256" key="5">
    <source>
        <dbReference type="ARBA" id="ARBA00023002"/>
    </source>
</evidence>
<dbReference type="InterPro" id="IPR009075">
    <property type="entry name" value="AcylCo_DH/oxidase_C"/>
</dbReference>
<dbReference type="Gene3D" id="1.10.540.10">
    <property type="entry name" value="Acyl-CoA dehydrogenase/oxidase, N-terminal domain"/>
    <property type="match status" value="1"/>
</dbReference>
<evidence type="ECO:0000256" key="2">
    <source>
        <dbReference type="ARBA" id="ARBA00009347"/>
    </source>
</evidence>
<organism evidence="8 9">
    <name type="scientific">Craurococcus roseus</name>
    <dbReference type="NCBI Taxonomy" id="77585"/>
    <lineage>
        <taxon>Bacteria</taxon>
        <taxon>Pseudomonadati</taxon>
        <taxon>Pseudomonadota</taxon>
        <taxon>Alphaproteobacteria</taxon>
        <taxon>Acetobacterales</taxon>
        <taxon>Acetobacteraceae</taxon>
        <taxon>Craurococcus</taxon>
    </lineage>
</organism>
<dbReference type="SUPFAM" id="SSF47203">
    <property type="entry name" value="Acyl-CoA dehydrogenase C-terminal domain-like"/>
    <property type="match status" value="1"/>
</dbReference>
<reference evidence="9" key="1">
    <citation type="journal article" date="2019" name="Int. J. Syst. Evol. Microbiol.">
        <title>The Global Catalogue of Microorganisms (GCM) 10K type strain sequencing project: providing services to taxonomists for standard genome sequencing and annotation.</title>
        <authorList>
            <consortium name="The Broad Institute Genomics Platform"/>
            <consortium name="The Broad Institute Genome Sequencing Center for Infectious Disease"/>
            <person name="Wu L."/>
            <person name="Ma J."/>
        </authorList>
    </citation>
    <scope>NUCLEOTIDE SEQUENCE [LARGE SCALE GENOMIC DNA]</scope>
    <source>
        <strain evidence="9">JCM 9933</strain>
    </source>
</reference>
<sequence>MAEDEGLRGILIEQVDRLLTDSGGPDVLRAAERGEWPEALWAEAEALGLPLALAPEAMGGAGLGWEDAVAVWQALGRHGAALPLAQSMVAAALLALAGIEPPAGYVALALPGEPVAWGRRAAHVVAVDEAGQVAFHEAAGIEWRRAADPLSREPADRPTYGASLRTGRLPGGAESAGNAGTLLHAALIAGALEAALDMAVDYANTRKQFGRPIGAFQAVQQQLAVCASEAAAAAVACAAAGRAADRRGLEGAGFEIGSAKVVAGEAAGTGGAIVHQVFAAIGFTDDHPLHLFTRRMWSWRNAAGAERVWARRIGEAALARGGEALWPDLTARGEGRGNA</sequence>
<dbReference type="InterPro" id="IPR037069">
    <property type="entry name" value="AcylCoA_DH/ox_N_sf"/>
</dbReference>
<comment type="similarity">
    <text evidence="2">Belongs to the acyl-CoA dehydrogenase family.</text>
</comment>
<keyword evidence="3" id="KW-0285">Flavoprotein</keyword>
<dbReference type="SUPFAM" id="SSF56645">
    <property type="entry name" value="Acyl-CoA dehydrogenase NM domain-like"/>
    <property type="match status" value="1"/>
</dbReference>
<dbReference type="Gene3D" id="1.20.140.10">
    <property type="entry name" value="Butyryl-CoA Dehydrogenase, subunit A, domain 3"/>
    <property type="match status" value="1"/>
</dbReference>
<accession>A0ABP3PRY2</accession>
<comment type="caution">
    <text evidence="8">The sequence shown here is derived from an EMBL/GenBank/DDBJ whole genome shotgun (WGS) entry which is preliminary data.</text>
</comment>
<evidence type="ECO:0000256" key="4">
    <source>
        <dbReference type="ARBA" id="ARBA00022827"/>
    </source>
</evidence>
<dbReference type="PANTHER" id="PTHR43884">
    <property type="entry name" value="ACYL-COA DEHYDROGENASE"/>
    <property type="match status" value="1"/>
</dbReference>
<gene>
    <name evidence="8" type="ORF">GCM10009416_06880</name>
</gene>
<evidence type="ECO:0000259" key="7">
    <source>
        <dbReference type="Pfam" id="PF02771"/>
    </source>
</evidence>
<evidence type="ECO:0000259" key="6">
    <source>
        <dbReference type="Pfam" id="PF00441"/>
    </source>
</evidence>
<keyword evidence="4" id="KW-0274">FAD</keyword>
<feature type="domain" description="Acyl-CoA dehydrogenase/oxidase N-terminal" evidence="7">
    <location>
        <begin position="12"/>
        <end position="98"/>
    </location>
</feature>
<feature type="domain" description="Acyl-CoA dehydrogenase/oxidase C-terminal" evidence="6">
    <location>
        <begin position="180"/>
        <end position="317"/>
    </location>
</feature>
<keyword evidence="9" id="KW-1185">Reference proteome</keyword>
<dbReference type="RefSeq" id="WP_343893755.1">
    <property type="nucleotide sequence ID" value="NZ_BAAAFZ010000008.1"/>
</dbReference>
<dbReference type="InterPro" id="IPR013786">
    <property type="entry name" value="AcylCoA_DH/ox_N"/>
</dbReference>